<proteinExistence type="predicted"/>
<dbReference type="RefSeq" id="WP_353649051.1">
    <property type="nucleotide sequence ID" value="NZ_CP159218.1"/>
</dbReference>
<evidence type="ECO:0000313" key="3">
    <source>
        <dbReference type="EMBL" id="XCG63436.1"/>
    </source>
</evidence>
<keyword evidence="3" id="KW-0378">Hydrolase</keyword>
<protein>
    <submittedName>
        <fullName evidence="3">Alpha/beta fold hydrolase</fullName>
    </submittedName>
</protein>
<dbReference type="AlphaFoldDB" id="A0AAU8DQ03"/>
<sequence length="352" mass="37174">MTQVARPVDVSGESDGMYQHASPTSTSLGDVSLSWPSLASAVPDSLEDLPPDAAPLVAPPRVRPFAGIRLVDGRALAWAEYGNPRGVPCIVVPDTASSRLSPGWMMHELTLPESVRLLSIDRPGIGRSDPVGLGGRDDLAADILMMIHTLAVGRVVMVGVGSGASIALDVAERSPRAVSRVVAVAARGTAEPAAPRARRSLLRRSSGTTQSWRGPLEAWARAAAGEQLTDERAWTRARGRMDDRALSALGGRWLAPSFRAAVSADLDEVGSQWIADGGSPAPRWVGSWAGASEVQFIQADDDLGTTPGQLRAIAAERAGWSVRTAPTADKLFARWPAVLGDAAAHYLETAYR</sequence>
<name>A0AAU8DQ03_9ACTN</name>
<feature type="domain" description="AB hydrolase-1" evidence="2">
    <location>
        <begin position="116"/>
        <end position="264"/>
    </location>
</feature>
<reference evidence="3" key="1">
    <citation type="submission" date="2024-05" db="EMBL/GenBank/DDBJ databases">
        <authorList>
            <person name="Cai S.Y."/>
            <person name="Jin L.M."/>
            <person name="Li H.R."/>
        </authorList>
    </citation>
    <scope>NUCLEOTIDE SEQUENCE</scope>
    <source>
        <strain evidence="3">A5-74</strain>
    </source>
</reference>
<accession>A0AAU8DQ03</accession>
<evidence type="ECO:0000256" key="1">
    <source>
        <dbReference type="SAM" id="MobiDB-lite"/>
    </source>
</evidence>
<gene>
    <name evidence="3" type="ORF">ABLG96_19930</name>
</gene>
<dbReference type="InterPro" id="IPR029058">
    <property type="entry name" value="AB_hydrolase_fold"/>
</dbReference>
<dbReference type="Pfam" id="PF00561">
    <property type="entry name" value="Abhydrolase_1"/>
    <property type="match status" value="1"/>
</dbReference>
<dbReference type="InterPro" id="IPR000073">
    <property type="entry name" value="AB_hydrolase_1"/>
</dbReference>
<dbReference type="Gene3D" id="3.40.50.1820">
    <property type="entry name" value="alpha/beta hydrolase"/>
    <property type="match status" value="1"/>
</dbReference>
<feature type="compositionally biased region" description="Polar residues" evidence="1">
    <location>
        <begin position="21"/>
        <end position="30"/>
    </location>
</feature>
<dbReference type="GO" id="GO:0016787">
    <property type="term" value="F:hydrolase activity"/>
    <property type="evidence" value="ECO:0007669"/>
    <property type="project" value="UniProtKB-KW"/>
</dbReference>
<evidence type="ECO:0000259" key="2">
    <source>
        <dbReference type="Pfam" id="PF00561"/>
    </source>
</evidence>
<organism evidence="3">
    <name type="scientific">Nakamurella sp. A5-74</name>
    <dbReference type="NCBI Taxonomy" id="3158264"/>
    <lineage>
        <taxon>Bacteria</taxon>
        <taxon>Bacillati</taxon>
        <taxon>Actinomycetota</taxon>
        <taxon>Actinomycetes</taxon>
        <taxon>Nakamurellales</taxon>
        <taxon>Nakamurellaceae</taxon>
        <taxon>Nakamurella</taxon>
    </lineage>
</organism>
<dbReference type="SUPFAM" id="SSF53474">
    <property type="entry name" value="alpha/beta-Hydrolases"/>
    <property type="match status" value="1"/>
</dbReference>
<feature type="region of interest" description="Disordered" evidence="1">
    <location>
        <begin position="1"/>
        <end position="30"/>
    </location>
</feature>
<dbReference type="EMBL" id="CP159218">
    <property type="protein sequence ID" value="XCG63436.1"/>
    <property type="molecule type" value="Genomic_DNA"/>
</dbReference>